<reference evidence="6" key="1">
    <citation type="submission" date="2020-07" db="EMBL/GenBank/DDBJ databases">
        <authorList>
            <person name="Lin J."/>
        </authorList>
    </citation>
    <scope>NUCLEOTIDE SEQUENCE</scope>
</reference>
<evidence type="ECO:0000256" key="2">
    <source>
        <dbReference type="ARBA" id="ARBA00022723"/>
    </source>
</evidence>
<dbReference type="GO" id="GO:0046872">
    <property type="term" value="F:metal ion binding"/>
    <property type="evidence" value="ECO:0007669"/>
    <property type="project" value="UniProtKB-UniRule"/>
</dbReference>
<dbReference type="InterPro" id="IPR000347">
    <property type="entry name" value="Metalthion_15p"/>
</dbReference>
<proteinExistence type="inferred from homology"/>
<gene>
    <name evidence="6" type="ORF">CB5_LOCUS29558</name>
</gene>
<dbReference type="AlphaFoldDB" id="A0A6V7QTX8"/>
<dbReference type="PANTHER" id="PTHR33543:SF33">
    <property type="entry name" value="METALLOTHIONEIN-LIKE PROTEIN 2B"/>
    <property type="match status" value="1"/>
</dbReference>
<protein>
    <recommendedName>
        <fullName evidence="4">Metallothionein-like protein</fullName>
    </recommendedName>
</protein>
<dbReference type="PANTHER" id="PTHR33543">
    <property type="entry name" value="METALLOTHIONEIN-LIKE PROTEIN 2A"/>
    <property type="match status" value="1"/>
</dbReference>
<sequence>MSCCGGNCGCGSGCSCGSGCGGCKMYPDVGEEKSFTAQTVIVGVAPQKEQFEGGLRWRLLDPRMVGASADRTAPAIPATANEEQQHILNRSKRERQIDAGE</sequence>
<accession>A0A6V7QTX8</accession>
<comment type="function">
    <text evidence="4">Metallothioneins have a high content of cysteine residues that bind various heavy metals.</text>
</comment>
<evidence type="ECO:0000256" key="3">
    <source>
        <dbReference type="ARBA" id="ARBA00022851"/>
    </source>
</evidence>
<keyword evidence="2 4" id="KW-0479">Metal-binding</keyword>
<comment type="similarity">
    <text evidence="1 4">Belongs to the metallothionein superfamily. Type 15 family.</text>
</comment>
<feature type="region of interest" description="Disordered" evidence="5">
    <location>
        <begin position="77"/>
        <end position="101"/>
    </location>
</feature>
<evidence type="ECO:0000256" key="1">
    <source>
        <dbReference type="ARBA" id="ARBA00005802"/>
    </source>
</evidence>
<evidence type="ECO:0000256" key="4">
    <source>
        <dbReference type="RuleBase" id="RU369052"/>
    </source>
</evidence>
<organism evidence="6">
    <name type="scientific">Ananas comosus var. bracteatus</name>
    <name type="common">red pineapple</name>
    <dbReference type="NCBI Taxonomy" id="296719"/>
    <lineage>
        <taxon>Eukaryota</taxon>
        <taxon>Viridiplantae</taxon>
        <taxon>Streptophyta</taxon>
        <taxon>Embryophyta</taxon>
        <taxon>Tracheophyta</taxon>
        <taxon>Spermatophyta</taxon>
        <taxon>Magnoliopsida</taxon>
        <taxon>Liliopsida</taxon>
        <taxon>Poales</taxon>
        <taxon>Bromeliaceae</taxon>
        <taxon>Bromelioideae</taxon>
        <taxon>Ananas</taxon>
    </lineage>
</organism>
<evidence type="ECO:0000313" key="6">
    <source>
        <dbReference type="EMBL" id="CAD1846347.1"/>
    </source>
</evidence>
<dbReference type="EMBL" id="CAJEUB010000014">
    <property type="protein sequence ID" value="CAD1846347.1"/>
    <property type="molecule type" value="Genomic_DNA"/>
</dbReference>
<dbReference type="Pfam" id="PF01439">
    <property type="entry name" value="Metallothio_2"/>
    <property type="match status" value="1"/>
</dbReference>
<evidence type="ECO:0000256" key="5">
    <source>
        <dbReference type="SAM" id="MobiDB-lite"/>
    </source>
</evidence>
<name>A0A6V7QTX8_ANACO</name>
<keyword evidence="3 4" id="KW-0480">Metal-thiolate cluster</keyword>